<dbReference type="RefSeq" id="WP_106243363.1">
    <property type="nucleotide sequence ID" value="NZ_PVNG01000010.1"/>
</dbReference>
<dbReference type="EMBL" id="PVNG01000010">
    <property type="protein sequence ID" value="PRX63826.1"/>
    <property type="molecule type" value="Genomic_DNA"/>
</dbReference>
<dbReference type="OrthoDB" id="4800194at2"/>
<feature type="chain" id="PRO_5015640470" evidence="1">
    <location>
        <begin position="23"/>
        <end position="285"/>
    </location>
</feature>
<dbReference type="Proteomes" id="UP000238312">
    <property type="component" value="Unassembled WGS sequence"/>
</dbReference>
<evidence type="ECO:0000313" key="2">
    <source>
        <dbReference type="EMBL" id="PRX63826.1"/>
    </source>
</evidence>
<evidence type="ECO:0000256" key="1">
    <source>
        <dbReference type="SAM" id="SignalP"/>
    </source>
</evidence>
<name>A0A2T0MXK3_9ACTN</name>
<proteinExistence type="predicted"/>
<comment type="caution">
    <text evidence="2">The sequence shown here is derived from an EMBL/GenBank/DDBJ whole genome shotgun (WGS) entry which is preliminary data.</text>
</comment>
<evidence type="ECO:0000313" key="3">
    <source>
        <dbReference type="Proteomes" id="UP000238312"/>
    </source>
</evidence>
<gene>
    <name evidence="2" type="ORF">B0I32_110280</name>
</gene>
<feature type="signal peptide" evidence="1">
    <location>
        <begin position="1"/>
        <end position="22"/>
    </location>
</feature>
<dbReference type="AlphaFoldDB" id="A0A2T0MXK3"/>
<organism evidence="2 3">
    <name type="scientific">Nonomuraea fuscirosea</name>
    <dbReference type="NCBI Taxonomy" id="1291556"/>
    <lineage>
        <taxon>Bacteria</taxon>
        <taxon>Bacillati</taxon>
        <taxon>Actinomycetota</taxon>
        <taxon>Actinomycetes</taxon>
        <taxon>Streptosporangiales</taxon>
        <taxon>Streptosporangiaceae</taxon>
        <taxon>Nonomuraea</taxon>
    </lineage>
</organism>
<keyword evidence="3" id="KW-1185">Reference proteome</keyword>
<protein>
    <submittedName>
        <fullName evidence="2">Uncharacterized protein</fullName>
    </submittedName>
</protein>
<reference evidence="2 3" key="1">
    <citation type="submission" date="2018-03" db="EMBL/GenBank/DDBJ databases">
        <title>Genomic Encyclopedia of Type Strains, Phase III (KMG-III): the genomes of soil and plant-associated and newly described type strains.</title>
        <authorList>
            <person name="Whitman W."/>
        </authorList>
    </citation>
    <scope>NUCLEOTIDE SEQUENCE [LARGE SCALE GENOMIC DNA]</scope>
    <source>
        <strain evidence="2 3">CGMCC 4.7104</strain>
    </source>
</reference>
<sequence length="285" mass="31557">MSVRLLGSVVVLLAAVAACATAEGTEPAPPVPMPGTEARELSVPFDRYNFSPADIMILEAAEDLLIRDCMRRRGMEWEVLPSAVADDVEPPNRRRYGVVEAEVAGLYGFRVPPDRPSVARRFAARETRTRRLPTAAREAAYGKTGSCLGEARDHLERGTPQVDEALFNRLITETFERSQQDPEVERVFQAWSACMREHGLRYTDPLAAVADERWTGDGAPTREEIRAAQVDVRCKAETALISVWSAVEKRIQDGTVRAHAAEFQALRTAKDQQLAAARRVLSAQD</sequence>
<accession>A0A2T0MXK3</accession>
<dbReference type="PROSITE" id="PS51257">
    <property type="entry name" value="PROKAR_LIPOPROTEIN"/>
    <property type="match status" value="1"/>
</dbReference>
<keyword evidence="1" id="KW-0732">Signal</keyword>